<dbReference type="EMBL" id="CP101914">
    <property type="protein sequence ID" value="UUI02246.1"/>
    <property type="molecule type" value="Genomic_DNA"/>
</dbReference>
<name>A0ABY5JT53_9BACI</name>
<comment type="function">
    <text evidence="1">Catalyzes the cleavage of 5-oxoproline to form L-glutamate coupled to the hydrolysis of ATP to ADP and inorganic phosphate.</text>
</comment>
<keyword evidence="3" id="KW-1185">Reference proteome</keyword>
<keyword evidence="1" id="KW-0067">ATP-binding</keyword>
<comment type="subunit">
    <text evidence="1">Forms a complex composed of PxpA, PxpB and PxpC.</text>
</comment>
<dbReference type="RefSeq" id="WP_256707497.1">
    <property type="nucleotide sequence ID" value="NZ_CP101914.1"/>
</dbReference>
<protein>
    <recommendedName>
        <fullName evidence="1">5-oxoprolinase subunit A</fullName>
        <shortName evidence="1">5-OPase subunit A</shortName>
        <ecNumber evidence="1">3.5.2.9</ecNumber>
    </recommendedName>
    <alternativeName>
        <fullName evidence="1">5-oxoprolinase (ATP-hydrolyzing) subunit A</fullName>
    </alternativeName>
</protein>
<accession>A0ABY5JT53</accession>
<dbReference type="Gene3D" id="3.20.20.370">
    <property type="entry name" value="Glycoside hydrolase/deacetylase"/>
    <property type="match status" value="1"/>
</dbReference>
<sequence>MSLQVDLNCDLGESFGSYHMGQDDAVMDWITSANIACGYHAGDHNVMRETVGKAVKNNVAVGAHPGFLDLQGFGRRSMQVTPEEVFNLIVYQIGAMNGFAALYGTRIRHVKPHGALYTMAATDNALAAAIADAVYQIDKRIILFGLAHSELVKEGRRKGLQVAEEVFADRTYQPDGTLTPRTAPDALIHDVDTSIHRVIQMVKEQKVEATDGTAIPIQADTICVHGDGAQAAAFVENLAKALVREGIQIQPAGDPR</sequence>
<dbReference type="PANTHER" id="PTHR30292:SF0">
    <property type="entry name" value="5-OXOPROLINASE SUBUNIT A"/>
    <property type="match status" value="1"/>
</dbReference>
<evidence type="ECO:0000313" key="2">
    <source>
        <dbReference type="EMBL" id="UUI02246.1"/>
    </source>
</evidence>
<dbReference type="HAMAP" id="MF_00691">
    <property type="entry name" value="PxpA"/>
    <property type="match status" value="1"/>
</dbReference>
<evidence type="ECO:0000256" key="1">
    <source>
        <dbReference type="HAMAP-Rule" id="MF_00691"/>
    </source>
</evidence>
<dbReference type="SUPFAM" id="SSF88713">
    <property type="entry name" value="Glycoside hydrolase/deacetylase"/>
    <property type="match status" value="1"/>
</dbReference>
<dbReference type="InterPro" id="IPR005501">
    <property type="entry name" value="LamB/YcsF/PxpA-like"/>
</dbReference>
<dbReference type="PANTHER" id="PTHR30292">
    <property type="entry name" value="UNCHARACTERIZED PROTEIN YBGL-RELATED"/>
    <property type="match status" value="1"/>
</dbReference>
<gene>
    <name evidence="1" type="primary">pxpA</name>
    <name evidence="2" type="ORF">NP439_19720</name>
</gene>
<dbReference type="NCBIfam" id="NF003814">
    <property type="entry name" value="PRK05406.1-3"/>
    <property type="match status" value="1"/>
</dbReference>
<keyword evidence="1" id="KW-0378">Hydrolase</keyword>
<reference evidence="2" key="1">
    <citation type="submission" date="2022-07" db="EMBL/GenBank/DDBJ databases">
        <title>FELIX.</title>
        <authorList>
            <person name="Wan K.H."/>
            <person name="Park S."/>
            <person name="Lawrence Q."/>
            <person name="Eichenberger J.P."/>
            <person name="Booth B.W."/>
            <person name="Piaggio A.J."/>
            <person name="Chandler J.C."/>
            <person name="Franklin A.B."/>
            <person name="Celniker S.E."/>
        </authorList>
    </citation>
    <scope>NUCLEOTIDE SEQUENCE</scope>
    <source>
        <strain evidence="2">QA-1986 374</strain>
    </source>
</reference>
<dbReference type="CDD" id="cd10787">
    <property type="entry name" value="LamB_YcsF_like"/>
    <property type="match status" value="1"/>
</dbReference>
<evidence type="ECO:0000313" key="3">
    <source>
        <dbReference type="Proteomes" id="UP001059773"/>
    </source>
</evidence>
<proteinExistence type="inferred from homology"/>
<dbReference type="EC" id="3.5.2.9" evidence="1"/>
<comment type="similarity">
    <text evidence="1">Belongs to the LamB/PxpA family.</text>
</comment>
<organism evidence="2 3">
    <name type="scientific">Oceanobacillus jeddahense</name>
    <dbReference type="NCBI Taxonomy" id="1462527"/>
    <lineage>
        <taxon>Bacteria</taxon>
        <taxon>Bacillati</taxon>
        <taxon>Bacillota</taxon>
        <taxon>Bacilli</taxon>
        <taxon>Bacillales</taxon>
        <taxon>Bacillaceae</taxon>
        <taxon>Oceanobacillus</taxon>
    </lineage>
</organism>
<dbReference type="NCBIfam" id="NF003816">
    <property type="entry name" value="PRK05406.1-5"/>
    <property type="match status" value="1"/>
</dbReference>
<keyword evidence="1" id="KW-0547">Nucleotide-binding</keyword>
<comment type="catalytic activity">
    <reaction evidence="1">
        <text>5-oxo-L-proline + ATP + 2 H2O = L-glutamate + ADP + phosphate + H(+)</text>
        <dbReference type="Rhea" id="RHEA:10348"/>
        <dbReference type="ChEBI" id="CHEBI:15377"/>
        <dbReference type="ChEBI" id="CHEBI:15378"/>
        <dbReference type="ChEBI" id="CHEBI:29985"/>
        <dbReference type="ChEBI" id="CHEBI:30616"/>
        <dbReference type="ChEBI" id="CHEBI:43474"/>
        <dbReference type="ChEBI" id="CHEBI:58402"/>
        <dbReference type="ChEBI" id="CHEBI:456216"/>
        <dbReference type="EC" id="3.5.2.9"/>
    </reaction>
</comment>
<dbReference type="InterPro" id="IPR011330">
    <property type="entry name" value="Glyco_hydro/deAcase_b/a-brl"/>
</dbReference>
<dbReference type="Pfam" id="PF03746">
    <property type="entry name" value="LamB_YcsF"/>
    <property type="match status" value="1"/>
</dbReference>
<dbReference type="Proteomes" id="UP001059773">
    <property type="component" value="Chromosome"/>
</dbReference>